<gene>
    <name evidence="1" type="ORF">H9889_05475</name>
</gene>
<sequence>MDIYKISASHLEAIKEQPFQLEKEMQQLFETHLSLLTGLTLVKSEFPLKQFRFDTLAFDHEKQAFVVIEYKRDKNQSVVDQGVSYLNALLEYRDSLIVEYNEQNLGKTLKRSNVDWSQSRILFVANAFTDYQKNATNFKNLGIELIEFKRYKNDLLTVNYIERSRNAPALPSIPTNGDNALLTNITKEIVVYDEETFYQRGSEKTIELYEQFKQAILNLDNELQLVYTKFYAAFKKDKTNIVDIKIQKNALKLWINAPWGTLDEPKTIFRNVSQIGHLGNGDYEIILKNTDQLEYILSVIKQRL</sequence>
<organism evidence="1 2">
    <name type="scientific">Candidatus Ignatzschineria merdigallinarum</name>
    <dbReference type="NCBI Taxonomy" id="2838621"/>
    <lineage>
        <taxon>Bacteria</taxon>
        <taxon>Pseudomonadati</taxon>
        <taxon>Pseudomonadota</taxon>
        <taxon>Gammaproteobacteria</taxon>
        <taxon>Cardiobacteriales</taxon>
        <taxon>Ignatzschineriaceae</taxon>
        <taxon>Ignatzschineria</taxon>
    </lineage>
</organism>
<evidence type="ECO:0000313" key="2">
    <source>
        <dbReference type="Proteomes" id="UP000823934"/>
    </source>
</evidence>
<dbReference type="EMBL" id="DXHP01000121">
    <property type="protein sequence ID" value="HIW06759.1"/>
    <property type="molecule type" value="Genomic_DNA"/>
</dbReference>
<dbReference type="AlphaFoldDB" id="A0A9D1Q625"/>
<reference evidence="1" key="2">
    <citation type="submission" date="2021-04" db="EMBL/GenBank/DDBJ databases">
        <authorList>
            <person name="Gilroy R."/>
        </authorList>
    </citation>
    <scope>NUCLEOTIDE SEQUENCE</scope>
    <source>
        <strain evidence="1">CHK160-9182</strain>
    </source>
</reference>
<dbReference type="Gene3D" id="3.40.1350.10">
    <property type="match status" value="1"/>
</dbReference>
<proteinExistence type="predicted"/>
<dbReference type="GO" id="GO:0003676">
    <property type="term" value="F:nucleic acid binding"/>
    <property type="evidence" value="ECO:0007669"/>
    <property type="project" value="InterPro"/>
</dbReference>
<protein>
    <recommendedName>
        <fullName evidence="3">DUF5655 domain-containing protein</fullName>
    </recommendedName>
</protein>
<accession>A0A9D1Q625</accession>
<reference evidence="1" key="1">
    <citation type="journal article" date="2021" name="PeerJ">
        <title>Extensive microbial diversity within the chicken gut microbiome revealed by metagenomics and culture.</title>
        <authorList>
            <person name="Gilroy R."/>
            <person name="Ravi A."/>
            <person name="Getino M."/>
            <person name="Pursley I."/>
            <person name="Horton D.L."/>
            <person name="Alikhan N.F."/>
            <person name="Baker D."/>
            <person name="Gharbi K."/>
            <person name="Hall N."/>
            <person name="Watson M."/>
            <person name="Adriaenssens E.M."/>
            <person name="Foster-Nyarko E."/>
            <person name="Jarju S."/>
            <person name="Secka A."/>
            <person name="Antonio M."/>
            <person name="Oren A."/>
            <person name="Chaudhuri R.R."/>
            <person name="La Ragione R."/>
            <person name="Hildebrand F."/>
            <person name="Pallen M.J."/>
        </authorList>
    </citation>
    <scope>NUCLEOTIDE SEQUENCE</scope>
    <source>
        <strain evidence="1">CHK160-9182</strain>
    </source>
</reference>
<name>A0A9D1Q625_9GAMM</name>
<evidence type="ECO:0000313" key="1">
    <source>
        <dbReference type="EMBL" id="HIW06759.1"/>
    </source>
</evidence>
<dbReference type="Proteomes" id="UP000823934">
    <property type="component" value="Unassembled WGS sequence"/>
</dbReference>
<evidence type="ECO:0008006" key="3">
    <source>
        <dbReference type="Google" id="ProtNLM"/>
    </source>
</evidence>
<dbReference type="InterPro" id="IPR011856">
    <property type="entry name" value="tRNA_endonuc-like_dom_sf"/>
</dbReference>
<comment type="caution">
    <text evidence="1">The sequence shown here is derived from an EMBL/GenBank/DDBJ whole genome shotgun (WGS) entry which is preliminary data.</text>
</comment>